<accession>A0A0K2THI9</accession>
<reference evidence="1" key="1">
    <citation type="submission" date="2014-05" db="EMBL/GenBank/DDBJ databases">
        <authorList>
            <person name="Chronopoulou M."/>
        </authorList>
    </citation>
    <scope>NUCLEOTIDE SEQUENCE</scope>
    <source>
        <tissue evidence="1">Whole organism</tissue>
    </source>
</reference>
<proteinExistence type="predicted"/>
<organism evidence="1">
    <name type="scientific">Lepeophtheirus salmonis</name>
    <name type="common">Salmon louse</name>
    <name type="synonym">Caligus salmonis</name>
    <dbReference type="NCBI Taxonomy" id="72036"/>
    <lineage>
        <taxon>Eukaryota</taxon>
        <taxon>Metazoa</taxon>
        <taxon>Ecdysozoa</taxon>
        <taxon>Arthropoda</taxon>
        <taxon>Crustacea</taxon>
        <taxon>Multicrustacea</taxon>
        <taxon>Hexanauplia</taxon>
        <taxon>Copepoda</taxon>
        <taxon>Siphonostomatoida</taxon>
        <taxon>Caligidae</taxon>
        <taxon>Lepeophtheirus</taxon>
    </lineage>
</organism>
<feature type="non-terminal residue" evidence="1">
    <location>
        <position position="1"/>
    </location>
</feature>
<dbReference type="EMBL" id="HACA01007998">
    <property type="protein sequence ID" value="CDW25359.1"/>
    <property type="molecule type" value="Transcribed_RNA"/>
</dbReference>
<dbReference type="AlphaFoldDB" id="A0A0K2THI9"/>
<protein>
    <submittedName>
        <fullName evidence="1">Uncharacterized protein</fullName>
    </submittedName>
</protein>
<evidence type="ECO:0000313" key="1">
    <source>
        <dbReference type="EMBL" id="CDW25359.1"/>
    </source>
</evidence>
<sequence length="87" mass="9760">VLKKKFKYFLKISKILLITKKNQILHFLVKSKRATSSPAHPLRTMMTYLSDMTIHSLNGSFQFNSIFVGDSTGLGFNSPPNPNCGVN</sequence>
<name>A0A0K2THI9_LEPSM</name>